<gene>
    <name evidence="1" type="ORF">ENF18_04910</name>
</gene>
<protein>
    <submittedName>
        <fullName evidence="1">NADH:ubiquinone oxidoreductase</fullName>
    </submittedName>
</protein>
<feature type="non-terminal residue" evidence="1">
    <location>
        <position position="32"/>
    </location>
</feature>
<name>A0A7C0VAU2_UNCW3</name>
<sequence>MGKKPKVGFYGLTGCAGDLLNIINCEDELVEL</sequence>
<accession>A0A7C0VAU2</accession>
<reference evidence="1" key="1">
    <citation type="journal article" date="2020" name="mSystems">
        <title>Genome- and Community-Level Interaction Insights into Carbon Utilization and Element Cycling Functions of Hydrothermarchaeota in Hydrothermal Sediment.</title>
        <authorList>
            <person name="Zhou Z."/>
            <person name="Liu Y."/>
            <person name="Xu W."/>
            <person name="Pan J."/>
            <person name="Luo Z.H."/>
            <person name="Li M."/>
        </authorList>
    </citation>
    <scope>NUCLEOTIDE SEQUENCE [LARGE SCALE GENOMIC DNA]</scope>
    <source>
        <strain evidence="1">HyVt-102</strain>
    </source>
</reference>
<comment type="caution">
    <text evidence="1">The sequence shown here is derived from an EMBL/GenBank/DDBJ whole genome shotgun (WGS) entry which is preliminary data.</text>
</comment>
<proteinExistence type="predicted"/>
<organism evidence="1">
    <name type="scientific">candidate division WOR-3 bacterium</name>
    <dbReference type="NCBI Taxonomy" id="2052148"/>
    <lineage>
        <taxon>Bacteria</taxon>
        <taxon>Bacteria division WOR-3</taxon>
    </lineage>
</organism>
<dbReference type="AlphaFoldDB" id="A0A7C0VAU2"/>
<dbReference type="Proteomes" id="UP000885847">
    <property type="component" value="Unassembled WGS sequence"/>
</dbReference>
<evidence type="ECO:0000313" key="1">
    <source>
        <dbReference type="EMBL" id="HDI83112.1"/>
    </source>
</evidence>
<dbReference type="EMBL" id="DQWE01000236">
    <property type="protein sequence ID" value="HDI83112.1"/>
    <property type="molecule type" value="Genomic_DNA"/>
</dbReference>